<reference evidence="1 2" key="1">
    <citation type="submission" date="2016-08" db="EMBL/GenBank/DDBJ databases">
        <title>A new outlook on sporulation: Clostridium algidixylanolyticum.</title>
        <authorList>
            <person name="Poppleton D.I."/>
            <person name="Gribaldo S."/>
        </authorList>
    </citation>
    <scope>NUCLEOTIDE SEQUENCE [LARGE SCALE GENOMIC DNA]</scope>
    <source>
        <strain evidence="1 2">SPL73</strain>
    </source>
</reference>
<keyword evidence="2" id="KW-1185">Reference proteome</keyword>
<dbReference type="OrthoDB" id="4825649at2"/>
<name>A0A419SYP1_9FIRM</name>
<dbReference type="InterPro" id="IPR025460">
    <property type="entry name" value="DUF4280"/>
</dbReference>
<protein>
    <recommendedName>
        <fullName evidence="3">DUF4280 domain-containing protein</fullName>
    </recommendedName>
</protein>
<accession>A0A419SYP1</accession>
<gene>
    <name evidence="1" type="ORF">BET01_07275</name>
</gene>
<dbReference type="AlphaFoldDB" id="A0A419SYP1"/>
<dbReference type="Pfam" id="PF14107">
    <property type="entry name" value="DUF4280"/>
    <property type="match status" value="1"/>
</dbReference>
<proteinExistence type="predicted"/>
<evidence type="ECO:0008006" key="3">
    <source>
        <dbReference type="Google" id="ProtNLM"/>
    </source>
</evidence>
<dbReference type="EMBL" id="MCIA01000031">
    <property type="protein sequence ID" value="RKD30382.1"/>
    <property type="molecule type" value="Genomic_DNA"/>
</dbReference>
<dbReference type="Proteomes" id="UP000284277">
    <property type="component" value="Unassembled WGS sequence"/>
</dbReference>
<evidence type="ECO:0000313" key="1">
    <source>
        <dbReference type="EMBL" id="RKD30382.1"/>
    </source>
</evidence>
<dbReference type="RefSeq" id="WP_120197969.1">
    <property type="nucleotide sequence ID" value="NZ_MCIA01000031.1"/>
</dbReference>
<organism evidence="1 2">
    <name type="scientific">Lacrimispora algidixylanolytica</name>
    <dbReference type="NCBI Taxonomy" id="94868"/>
    <lineage>
        <taxon>Bacteria</taxon>
        <taxon>Bacillati</taxon>
        <taxon>Bacillota</taxon>
        <taxon>Clostridia</taxon>
        <taxon>Lachnospirales</taxon>
        <taxon>Lachnospiraceae</taxon>
        <taxon>Lacrimispora</taxon>
    </lineage>
</organism>
<comment type="caution">
    <text evidence="1">The sequence shown here is derived from an EMBL/GenBank/DDBJ whole genome shotgun (WGS) entry which is preliminary data.</text>
</comment>
<sequence length="109" mass="11735">MSERIQVFDGFCLTCTMGSSRSCICVPSSHGVSISGKNQATVMDCKSGTNIPPFGTCRKEDPQKPCSPVILTPWLIDDKNYTINNEPVLFTTSILSCACGGIIRIKGKS</sequence>
<evidence type="ECO:0000313" key="2">
    <source>
        <dbReference type="Proteomes" id="UP000284277"/>
    </source>
</evidence>